<proteinExistence type="predicted"/>
<organism evidence="2 3">
    <name type="scientific">Nesterenkonia alkaliphila</name>
    <dbReference type="NCBI Taxonomy" id="1463631"/>
    <lineage>
        <taxon>Bacteria</taxon>
        <taxon>Bacillati</taxon>
        <taxon>Actinomycetota</taxon>
        <taxon>Actinomycetes</taxon>
        <taxon>Micrococcales</taxon>
        <taxon>Micrococcaceae</taxon>
        <taxon>Nesterenkonia</taxon>
    </lineage>
</organism>
<dbReference type="Proteomes" id="UP000460157">
    <property type="component" value="Unassembled WGS sequence"/>
</dbReference>
<dbReference type="EMBL" id="WRPM01000011">
    <property type="protein sequence ID" value="MVT25080.1"/>
    <property type="molecule type" value="Genomic_DNA"/>
</dbReference>
<accession>A0A7K1UF29</accession>
<feature type="region of interest" description="Disordered" evidence="1">
    <location>
        <begin position="26"/>
        <end position="63"/>
    </location>
</feature>
<evidence type="ECO:0000256" key="1">
    <source>
        <dbReference type="SAM" id="MobiDB-lite"/>
    </source>
</evidence>
<keyword evidence="3" id="KW-1185">Reference proteome</keyword>
<evidence type="ECO:0000313" key="3">
    <source>
        <dbReference type="Proteomes" id="UP000460157"/>
    </source>
</evidence>
<dbReference type="RefSeq" id="WP_157320766.1">
    <property type="nucleotide sequence ID" value="NZ_BMFX01000005.1"/>
</dbReference>
<comment type="caution">
    <text evidence="2">The sequence shown here is derived from an EMBL/GenBank/DDBJ whole genome shotgun (WGS) entry which is preliminary data.</text>
</comment>
<reference evidence="2 3" key="1">
    <citation type="submission" date="2019-12" db="EMBL/GenBank/DDBJ databases">
        <title>Nesterenkonia muleiensis sp. nov., a novel actinobacterium isolated from sap of Populus euphratica.</title>
        <authorList>
            <person name="Wang R."/>
        </authorList>
    </citation>
    <scope>NUCLEOTIDE SEQUENCE [LARGE SCALE GENOMIC DNA]</scope>
    <source>
        <strain evidence="2 3">F10</strain>
    </source>
</reference>
<feature type="region of interest" description="Disordered" evidence="1">
    <location>
        <begin position="110"/>
        <end position="136"/>
    </location>
</feature>
<name>A0A7K1UF29_9MICC</name>
<protein>
    <submittedName>
        <fullName evidence="2">Uncharacterized protein</fullName>
    </submittedName>
</protein>
<gene>
    <name evidence="2" type="ORF">GNZ21_01655</name>
</gene>
<sequence length="136" mass="14678">MSPTPDPQTLKEDAATLQAGRIERADFAQESAAEATEAERSRLATDPDPTLTEGRIPRGRTEVEWVRPTDLAARGAGGALGRSTELAPQLHAAVTQFAQQQRGKLQQRLAERGAELEPTTVEQPRTPVVGRDGVSR</sequence>
<dbReference type="AlphaFoldDB" id="A0A7K1UF29"/>
<evidence type="ECO:0000313" key="2">
    <source>
        <dbReference type="EMBL" id="MVT25080.1"/>
    </source>
</evidence>